<feature type="non-terminal residue" evidence="1">
    <location>
        <position position="157"/>
    </location>
</feature>
<evidence type="ECO:0000313" key="2">
    <source>
        <dbReference type="Proteomes" id="UP001479290"/>
    </source>
</evidence>
<dbReference type="Proteomes" id="UP001479290">
    <property type="component" value="Unassembled WGS sequence"/>
</dbReference>
<reference evidence="1 2" key="1">
    <citation type="submission" date="2024-05" db="EMBL/GenBank/DDBJ databases">
        <title>A high-quality chromosomal-level genome assembly of Topmouth culter (Culter alburnus).</title>
        <authorList>
            <person name="Zhao H."/>
        </authorList>
    </citation>
    <scope>NUCLEOTIDE SEQUENCE [LARGE SCALE GENOMIC DNA]</scope>
    <source>
        <strain evidence="1">CATC2023</strain>
        <tissue evidence="1">Muscle</tissue>
    </source>
</reference>
<accession>A0AAW2AWI7</accession>
<gene>
    <name evidence="1" type="ORF">ABG768_018883</name>
</gene>
<sequence length="157" mass="17981">MREEEEAMTKDQVQIMKTMESKLPVYHTRAMRKDFIKTVSSATNNSVPKHILCHIYAEYLSDASADQNPAVDEQVRQAILGEDPELVTDLRHLNKGRPQDTFDTFFEKLNMELKQITAADERRHGVAHLSEFISVRDLIERVSKKCPPNTPIPSETT</sequence>
<keyword evidence="2" id="KW-1185">Reference proteome</keyword>
<proteinExistence type="predicted"/>
<organism evidence="1 2">
    <name type="scientific">Culter alburnus</name>
    <name type="common">Topmouth culter</name>
    <dbReference type="NCBI Taxonomy" id="194366"/>
    <lineage>
        <taxon>Eukaryota</taxon>
        <taxon>Metazoa</taxon>
        <taxon>Chordata</taxon>
        <taxon>Craniata</taxon>
        <taxon>Vertebrata</taxon>
        <taxon>Euteleostomi</taxon>
        <taxon>Actinopterygii</taxon>
        <taxon>Neopterygii</taxon>
        <taxon>Teleostei</taxon>
        <taxon>Ostariophysi</taxon>
        <taxon>Cypriniformes</taxon>
        <taxon>Xenocyprididae</taxon>
        <taxon>Xenocypridinae</taxon>
        <taxon>Culter</taxon>
    </lineage>
</organism>
<evidence type="ECO:0000313" key="1">
    <source>
        <dbReference type="EMBL" id="KAK9977062.1"/>
    </source>
</evidence>
<dbReference type="AlphaFoldDB" id="A0AAW2AWI7"/>
<comment type="caution">
    <text evidence="1">The sequence shown here is derived from an EMBL/GenBank/DDBJ whole genome shotgun (WGS) entry which is preliminary data.</text>
</comment>
<dbReference type="EMBL" id="JAWDJR010000003">
    <property type="protein sequence ID" value="KAK9977062.1"/>
    <property type="molecule type" value="Genomic_DNA"/>
</dbReference>
<name>A0AAW2AWI7_CULAL</name>
<protein>
    <submittedName>
        <fullName evidence="1">Uncharacterized protein</fullName>
    </submittedName>
</protein>